<dbReference type="OrthoDB" id="9790314at2"/>
<organism evidence="3 4">
    <name type="scientific">Novosphingobium malaysiense</name>
    <dbReference type="NCBI Taxonomy" id="1348853"/>
    <lineage>
        <taxon>Bacteria</taxon>
        <taxon>Pseudomonadati</taxon>
        <taxon>Pseudomonadota</taxon>
        <taxon>Alphaproteobacteria</taxon>
        <taxon>Sphingomonadales</taxon>
        <taxon>Sphingomonadaceae</taxon>
        <taxon>Novosphingobium</taxon>
    </lineage>
</organism>
<protein>
    <recommendedName>
        <fullName evidence="2">Thiolase C-terminal domain-containing protein</fullName>
    </recommendedName>
</protein>
<dbReference type="GO" id="GO:0016746">
    <property type="term" value="F:acyltransferase activity"/>
    <property type="evidence" value="ECO:0007669"/>
    <property type="project" value="InterPro"/>
</dbReference>
<proteinExistence type="predicted"/>
<dbReference type="EMBL" id="JTDI01000005">
    <property type="protein sequence ID" value="KHK90244.1"/>
    <property type="molecule type" value="Genomic_DNA"/>
</dbReference>
<evidence type="ECO:0000256" key="1">
    <source>
        <dbReference type="SAM" id="MobiDB-lite"/>
    </source>
</evidence>
<dbReference type="InterPro" id="IPR055140">
    <property type="entry name" value="Thiolase_C_2"/>
</dbReference>
<reference evidence="3 4" key="1">
    <citation type="submission" date="2014-10" db="EMBL/GenBank/DDBJ databases">
        <title>Genome sequence of Novosphingobium malaysiense MUSC 273(T).</title>
        <authorList>
            <person name="Lee L.-H."/>
        </authorList>
    </citation>
    <scope>NUCLEOTIDE SEQUENCE [LARGE SCALE GENOMIC DNA]</scope>
    <source>
        <strain evidence="3 4">MUSC 273</strain>
    </source>
</reference>
<name>A0A0B1ZLN3_9SPHN</name>
<evidence type="ECO:0000259" key="2">
    <source>
        <dbReference type="Pfam" id="PF22691"/>
    </source>
</evidence>
<dbReference type="PANTHER" id="PTHR42870">
    <property type="entry name" value="ACETYL-COA C-ACETYLTRANSFERASE"/>
    <property type="match status" value="1"/>
</dbReference>
<sequence>MSKTAVPPTVPELSRAASIVGLGETDYGDDYRAQRNQPEGYTPPTPESLTKIAFARALEDSGLKLGDIDGLAVSYLYGGPSPAEVATMLDLRLRHTMTVHGIMAGPIPQVCAAIADGKCDTMAVVYAVATRSTGRTFGGMSAHPDEDAVPPSYYYFNPWGWSSQGAHWAFCWQHYRHRFGRAEEDLGQVAVQLRKNAMATPQAVMRKPMSIEDYMASRFIVKPLRLFDMCLVNDGGICFIVTRADKARDCAQPPVSVAGWGKANVKMDKLDTLIRQQLRPQCQAAGEQALQMAGLSLGDVGHFEAYDAATMHLVNHIESHGLAEPGTALDHFAAGDFAPGGRLPVNTAGGMLSGSYMHGWNHVAEAVHQLRHEAGERQTPGLEVAMTSLAQTDQVHPIIFTRGA</sequence>
<feature type="domain" description="Thiolase C-terminal" evidence="2">
    <location>
        <begin position="281"/>
        <end position="387"/>
    </location>
</feature>
<evidence type="ECO:0000313" key="4">
    <source>
        <dbReference type="Proteomes" id="UP000031057"/>
    </source>
</evidence>
<dbReference type="STRING" id="1348853.LK12_16470"/>
<comment type="caution">
    <text evidence="3">The sequence shown here is derived from an EMBL/GenBank/DDBJ whole genome shotgun (WGS) entry which is preliminary data.</text>
</comment>
<keyword evidence="4" id="KW-1185">Reference proteome</keyword>
<dbReference type="Gene3D" id="3.40.47.10">
    <property type="match status" value="1"/>
</dbReference>
<feature type="region of interest" description="Disordered" evidence="1">
    <location>
        <begin position="27"/>
        <end position="46"/>
    </location>
</feature>
<evidence type="ECO:0000313" key="3">
    <source>
        <dbReference type="EMBL" id="KHK90244.1"/>
    </source>
</evidence>
<dbReference type="RefSeq" id="WP_039286385.1">
    <property type="nucleotide sequence ID" value="NZ_JTDI01000005.1"/>
</dbReference>
<dbReference type="Pfam" id="PF22691">
    <property type="entry name" value="Thiolase_C_1"/>
    <property type="match status" value="1"/>
</dbReference>
<dbReference type="PANTHER" id="PTHR42870:SF1">
    <property type="entry name" value="NON-SPECIFIC LIPID-TRANSFER PROTEIN-LIKE 2"/>
    <property type="match status" value="1"/>
</dbReference>
<accession>A0A0B1ZLN3</accession>
<dbReference type="InterPro" id="IPR016039">
    <property type="entry name" value="Thiolase-like"/>
</dbReference>
<dbReference type="SUPFAM" id="SSF53901">
    <property type="entry name" value="Thiolase-like"/>
    <property type="match status" value="2"/>
</dbReference>
<gene>
    <name evidence="3" type="ORF">LK12_16470</name>
</gene>
<dbReference type="Proteomes" id="UP000031057">
    <property type="component" value="Unassembled WGS sequence"/>
</dbReference>
<dbReference type="AlphaFoldDB" id="A0A0B1ZLN3"/>
<dbReference type="CDD" id="cd00829">
    <property type="entry name" value="SCP-x_thiolase"/>
    <property type="match status" value="1"/>
</dbReference>